<comment type="caution">
    <text evidence="1">The sequence shown here is derived from an EMBL/GenBank/DDBJ whole genome shotgun (WGS) entry which is preliminary data.</text>
</comment>
<proteinExistence type="predicted"/>
<organism evidence="1 2">
    <name type="scientific">Hypoxylon rubiginosum</name>
    <dbReference type="NCBI Taxonomy" id="110542"/>
    <lineage>
        <taxon>Eukaryota</taxon>
        <taxon>Fungi</taxon>
        <taxon>Dikarya</taxon>
        <taxon>Ascomycota</taxon>
        <taxon>Pezizomycotina</taxon>
        <taxon>Sordariomycetes</taxon>
        <taxon>Xylariomycetidae</taxon>
        <taxon>Xylariales</taxon>
        <taxon>Hypoxylaceae</taxon>
        <taxon>Hypoxylon</taxon>
    </lineage>
</organism>
<dbReference type="Proteomes" id="UP001497700">
    <property type="component" value="Unassembled WGS sequence"/>
</dbReference>
<reference evidence="1 2" key="1">
    <citation type="journal article" date="2022" name="New Phytol.">
        <title>Ecological generalism drives hyperdiversity of secondary metabolite gene clusters in xylarialean endophytes.</title>
        <authorList>
            <person name="Franco M.E.E."/>
            <person name="Wisecaver J.H."/>
            <person name="Arnold A.E."/>
            <person name="Ju Y.M."/>
            <person name="Slot J.C."/>
            <person name="Ahrendt S."/>
            <person name="Moore L.P."/>
            <person name="Eastman K.E."/>
            <person name="Scott K."/>
            <person name="Konkel Z."/>
            <person name="Mondo S.J."/>
            <person name="Kuo A."/>
            <person name="Hayes R.D."/>
            <person name="Haridas S."/>
            <person name="Andreopoulos B."/>
            <person name="Riley R."/>
            <person name="LaButti K."/>
            <person name="Pangilinan J."/>
            <person name="Lipzen A."/>
            <person name="Amirebrahimi M."/>
            <person name="Yan J."/>
            <person name="Adam C."/>
            <person name="Keymanesh K."/>
            <person name="Ng V."/>
            <person name="Louie K."/>
            <person name="Northen T."/>
            <person name="Drula E."/>
            <person name="Henrissat B."/>
            <person name="Hsieh H.M."/>
            <person name="Youens-Clark K."/>
            <person name="Lutzoni F."/>
            <person name="Miadlikowska J."/>
            <person name="Eastwood D.C."/>
            <person name="Hamelin R.C."/>
            <person name="Grigoriev I.V."/>
            <person name="U'Ren J.M."/>
        </authorList>
    </citation>
    <scope>NUCLEOTIDE SEQUENCE [LARGE SCALE GENOMIC DNA]</scope>
    <source>
        <strain evidence="1 2">CBS 119005</strain>
    </source>
</reference>
<evidence type="ECO:0000313" key="2">
    <source>
        <dbReference type="Proteomes" id="UP001497700"/>
    </source>
</evidence>
<keyword evidence="2" id="KW-1185">Reference proteome</keyword>
<gene>
    <name evidence="1" type="ORF">F4820DRAFT_407363</name>
</gene>
<sequence length="222" mass="24322">MYYSSANPLRKVLAALTLLSFSSSILTIHASPTRPHEPFGLVERVPNEDPYPNNAGIEAAYVPGQQPSVFFSNIGDTNQAERDRPDTFAGTVGGRTFRTAFTPGFTDRRSGSGGRTAYADFAKRFSAVFAEQATGTAYVLLRDDPNGPHVNSVWTLYERPALENGNKVNEIVKVDPSTFAQTILWTRPGAKVKAKRDVPDKRAFVLDWDAPADGPYWLAPGQ</sequence>
<accession>A0ACB9ZCP0</accession>
<protein>
    <submittedName>
        <fullName evidence="1">Uncharacterized protein</fullName>
    </submittedName>
</protein>
<evidence type="ECO:0000313" key="1">
    <source>
        <dbReference type="EMBL" id="KAI4869156.1"/>
    </source>
</evidence>
<dbReference type="EMBL" id="MU393432">
    <property type="protein sequence ID" value="KAI4869156.1"/>
    <property type="molecule type" value="Genomic_DNA"/>
</dbReference>
<name>A0ACB9ZCP0_9PEZI</name>